<dbReference type="EMBL" id="JAGFNK010000466">
    <property type="protein sequence ID" value="KAI9449891.1"/>
    <property type="molecule type" value="Genomic_DNA"/>
</dbReference>
<evidence type="ECO:0000313" key="1">
    <source>
        <dbReference type="EMBL" id="KAI9449891.1"/>
    </source>
</evidence>
<sequence>MTAGADVDGAVVLNRAGLPVLGGFNGLLDDGVDLDSEAGSAGIGGDVAEEFVQLGFAQALEFAAIIGTGSLRGEDDVGLAANDVWIVAREIESEEGRAVGEIILDRDSRPERSLRAHLVFLREWVLPLAKRRVGPGEAKKERVERLPLGLVVTHDSDDVGKTEDVEAAVGKSEVAAKEMAGSAWKTCASCLPAVSTGHEFSLDAIELGDASRILRIPIQQSAKTPPFLP</sequence>
<feature type="non-terminal residue" evidence="1">
    <location>
        <position position="229"/>
    </location>
</feature>
<protein>
    <submittedName>
        <fullName evidence="1">Uncharacterized protein</fullName>
    </submittedName>
</protein>
<name>A0ACC0TWZ6_9AGAM</name>
<gene>
    <name evidence="1" type="ORF">F5148DRAFT_1245376</name>
</gene>
<reference evidence="1" key="1">
    <citation type="submission" date="2021-03" db="EMBL/GenBank/DDBJ databases">
        <title>Evolutionary priming and transition to the ectomycorrhizal habit in an iconic lineage of mushroom-forming fungi: is preadaptation a requirement?</title>
        <authorList>
            <consortium name="DOE Joint Genome Institute"/>
            <person name="Looney B.P."/>
            <person name="Miyauchi S."/>
            <person name="Morin E."/>
            <person name="Drula E."/>
            <person name="Courty P.E."/>
            <person name="Chicoki N."/>
            <person name="Fauchery L."/>
            <person name="Kohler A."/>
            <person name="Kuo A."/>
            <person name="LaButti K."/>
            <person name="Pangilinan J."/>
            <person name="Lipzen A."/>
            <person name="Riley R."/>
            <person name="Andreopoulos W."/>
            <person name="He G."/>
            <person name="Johnson J."/>
            <person name="Barry K.W."/>
            <person name="Grigoriev I.V."/>
            <person name="Nagy L."/>
            <person name="Hibbett D."/>
            <person name="Henrissat B."/>
            <person name="Matheny P.B."/>
            <person name="Labbe J."/>
            <person name="Martin A.F."/>
        </authorList>
    </citation>
    <scope>NUCLEOTIDE SEQUENCE</scope>
    <source>
        <strain evidence="1">BPL698</strain>
    </source>
</reference>
<accession>A0ACC0TWZ6</accession>
<evidence type="ECO:0000313" key="2">
    <source>
        <dbReference type="Proteomes" id="UP001207468"/>
    </source>
</evidence>
<organism evidence="1 2">
    <name type="scientific">Russula earlei</name>
    <dbReference type="NCBI Taxonomy" id="71964"/>
    <lineage>
        <taxon>Eukaryota</taxon>
        <taxon>Fungi</taxon>
        <taxon>Dikarya</taxon>
        <taxon>Basidiomycota</taxon>
        <taxon>Agaricomycotina</taxon>
        <taxon>Agaricomycetes</taxon>
        <taxon>Russulales</taxon>
        <taxon>Russulaceae</taxon>
        <taxon>Russula</taxon>
    </lineage>
</organism>
<keyword evidence="2" id="KW-1185">Reference proteome</keyword>
<comment type="caution">
    <text evidence="1">The sequence shown here is derived from an EMBL/GenBank/DDBJ whole genome shotgun (WGS) entry which is preliminary data.</text>
</comment>
<dbReference type="Proteomes" id="UP001207468">
    <property type="component" value="Unassembled WGS sequence"/>
</dbReference>
<proteinExistence type="predicted"/>